<dbReference type="InterPro" id="IPR010998">
    <property type="entry name" value="Integrase_recombinase_N"/>
</dbReference>
<dbReference type="Proteomes" id="UP000507470">
    <property type="component" value="Unassembled WGS sequence"/>
</dbReference>
<accession>A0A6J8EMG1</accession>
<dbReference type="InterPro" id="IPR036514">
    <property type="entry name" value="SGNH_hydro_sf"/>
</dbReference>
<dbReference type="OrthoDB" id="6098081at2759"/>
<sequence length="937" mass="105955">MGKCPVKLGLNLDSVVQDSLDQGLIFVPQDQIINLKDQMDDLWELSRTPIKVDCLEKYLKYYPDSKTSLLLLDGFRNGFSLQYSGPRTPFISKNLKSAELLKTETHSKLNKEIVLGRMCGPFKIMPISTLRTSPIGLVNKSEGSFKLIMHLSFPNGCSVNDFVNPNETSVKYTSFDEVIDMVSSLGKGTKLGVQDIKSAFRLLPISPGDFDLLGIYFDGNFYVDKSLPFGCSIACALFEKFSTFLHWLVVSSAGVPIAEDKTIHPTTKLTFLGLEIDTVDMVVRIPVAKLIKLRSQLQPMTIKRKIKFKDFESLVGLLAFCSRAVPSSRAFLRRFYNAIASFRVKKPFFSVRITSEIREDVMVWLEFLKSFNGDSYIIGLNWTDNDILQLFTDSAGHAELGCGSYFNGKLVQFKWPDSWVGLNILQDITFLELVPILLALCIWAPVLKNSKILFRTDNIALFDILNKRTSKSKRVMSIIRPFVLRTMHYNIQFKAKHIVVRQVQKVSTIAGGYTGNSPSGVHRPDLQTEIDRIIVSTVAPNTAKVYQQALRSFKDFRALFQFEDLWPIPLHHITNYIVYMSFTGTATSTVKSYISGLSFFSKINNYTDCFNAFVVRKLLEGMKRSQRRPKDARLPITPDLLSKIYNVLPAVCHNDFETKLFQTSFSLAFFGFLRVGELTADQKYASTQSHALDHKDIKINLSSIEIRLRSSKADQCSTGTTIVIDDRPGDVCVVFALRSPITIWIVGSSLVKNAFVQARTRPGGINLGLDQNGVQLWWLGKSGMRLNDLLNRIKLMLRYEEPPTYLVLHIGGNDLGEIKTGVLRNRLKNYLKNVSELLLNTTLVWSQILPRLTWRYSADTEAMDRSRQRINSSLASYIIRQGGHYIRYPDISPNSTFICQDGVHLTDIGNYIFLNTIQGALEAFLVYSSHTFPECKS</sequence>
<evidence type="ECO:0000313" key="2">
    <source>
        <dbReference type="EMBL" id="CAC5421754.1"/>
    </source>
</evidence>
<dbReference type="PANTHER" id="PTHR33050:SF8">
    <property type="entry name" value="REVERSE TRANSCRIPTASE DOMAIN-CONTAINING PROTEIN"/>
    <property type="match status" value="1"/>
</dbReference>
<evidence type="ECO:0000313" key="3">
    <source>
        <dbReference type="Proteomes" id="UP000507470"/>
    </source>
</evidence>
<dbReference type="EMBL" id="CACVKT020009374">
    <property type="protein sequence ID" value="CAC5421754.1"/>
    <property type="molecule type" value="Genomic_DNA"/>
</dbReference>
<dbReference type="InterPro" id="IPR043502">
    <property type="entry name" value="DNA/RNA_pol_sf"/>
</dbReference>
<protein>
    <recommendedName>
        <fullName evidence="4">Reverse transcriptase domain-containing protein</fullName>
    </recommendedName>
</protein>
<dbReference type="Gene3D" id="3.40.50.1110">
    <property type="entry name" value="SGNH hydrolase"/>
    <property type="match status" value="1"/>
</dbReference>
<proteinExistence type="predicted"/>
<dbReference type="CDD" id="cd09275">
    <property type="entry name" value="RNase_HI_RT_DIRS1"/>
    <property type="match status" value="1"/>
</dbReference>
<dbReference type="AlphaFoldDB" id="A0A6J8EMG1"/>
<dbReference type="GO" id="GO:0003677">
    <property type="term" value="F:DNA binding"/>
    <property type="evidence" value="ECO:0007669"/>
    <property type="project" value="UniProtKB-KW"/>
</dbReference>
<dbReference type="SUPFAM" id="SSF52266">
    <property type="entry name" value="SGNH hydrolase"/>
    <property type="match status" value="1"/>
</dbReference>
<gene>
    <name evidence="2" type="ORF">MCOR_53845</name>
</gene>
<keyword evidence="1" id="KW-0238">DNA-binding</keyword>
<dbReference type="SUPFAM" id="SSF47823">
    <property type="entry name" value="lambda integrase-like, N-terminal domain"/>
    <property type="match status" value="1"/>
</dbReference>
<name>A0A6J8EMG1_MYTCO</name>
<dbReference type="PANTHER" id="PTHR33050">
    <property type="entry name" value="REVERSE TRANSCRIPTASE DOMAIN-CONTAINING PROTEIN"/>
    <property type="match status" value="1"/>
</dbReference>
<dbReference type="Gene3D" id="1.10.150.130">
    <property type="match status" value="1"/>
</dbReference>
<organism evidence="2 3">
    <name type="scientific">Mytilus coruscus</name>
    <name type="common">Sea mussel</name>
    <dbReference type="NCBI Taxonomy" id="42192"/>
    <lineage>
        <taxon>Eukaryota</taxon>
        <taxon>Metazoa</taxon>
        <taxon>Spiralia</taxon>
        <taxon>Lophotrochozoa</taxon>
        <taxon>Mollusca</taxon>
        <taxon>Bivalvia</taxon>
        <taxon>Autobranchia</taxon>
        <taxon>Pteriomorphia</taxon>
        <taxon>Mytilida</taxon>
        <taxon>Mytiloidea</taxon>
        <taxon>Mytilidae</taxon>
        <taxon>Mytilinae</taxon>
        <taxon>Mytilus</taxon>
    </lineage>
</organism>
<evidence type="ECO:0000256" key="1">
    <source>
        <dbReference type="ARBA" id="ARBA00023125"/>
    </source>
</evidence>
<keyword evidence="3" id="KW-1185">Reference proteome</keyword>
<dbReference type="InterPro" id="IPR052055">
    <property type="entry name" value="Hepadnavirus_pol/RT"/>
</dbReference>
<evidence type="ECO:0008006" key="4">
    <source>
        <dbReference type="Google" id="ProtNLM"/>
    </source>
</evidence>
<reference evidence="2 3" key="1">
    <citation type="submission" date="2020-06" db="EMBL/GenBank/DDBJ databases">
        <authorList>
            <person name="Li R."/>
            <person name="Bekaert M."/>
        </authorList>
    </citation>
    <scope>NUCLEOTIDE SEQUENCE [LARGE SCALE GENOMIC DNA]</scope>
    <source>
        <strain evidence="3">wild</strain>
    </source>
</reference>
<dbReference type="SUPFAM" id="SSF56672">
    <property type="entry name" value="DNA/RNA polymerases"/>
    <property type="match status" value="1"/>
</dbReference>